<protein>
    <submittedName>
        <fullName evidence="1">Uncharacterized protein</fullName>
    </submittedName>
</protein>
<sequence>MLIRSQDKTALVKFENIVVNLKLPDSLNIICWSLQDAQRSGGYFVLGTYSTKEKAMKVLDMIQDAYMEYKSGEIVANGLAGSAYTGSYDTKESVAHGIAVLKGYGNEIRKSILFQMPEDSEVEV</sequence>
<reference evidence="1" key="1">
    <citation type="journal article" date="2021" name="Proc. Natl. Acad. Sci. U.S.A.">
        <title>A Catalog of Tens of Thousands of Viruses from Human Metagenomes Reveals Hidden Associations with Chronic Diseases.</title>
        <authorList>
            <person name="Tisza M.J."/>
            <person name="Buck C.B."/>
        </authorList>
    </citation>
    <scope>NUCLEOTIDE SEQUENCE</scope>
    <source>
        <strain evidence="1">CtVif31</strain>
    </source>
</reference>
<dbReference type="EMBL" id="BK015567">
    <property type="protein sequence ID" value="DAE13601.1"/>
    <property type="molecule type" value="Genomic_DNA"/>
</dbReference>
<accession>A0A8S5Q452</accession>
<evidence type="ECO:0000313" key="1">
    <source>
        <dbReference type="EMBL" id="DAE13601.1"/>
    </source>
</evidence>
<proteinExistence type="predicted"/>
<name>A0A8S5Q452_9CAUD</name>
<organism evidence="1">
    <name type="scientific">Siphoviridae sp. ctVif31</name>
    <dbReference type="NCBI Taxonomy" id="2825532"/>
    <lineage>
        <taxon>Viruses</taxon>
        <taxon>Duplodnaviria</taxon>
        <taxon>Heunggongvirae</taxon>
        <taxon>Uroviricota</taxon>
        <taxon>Caudoviricetes</taxon>
    </lineage>
</organism>